<protein>
    <recommendedName>
        <fullName evidence="1">DUF7730 domain-containing protein</fullName>
    </recommendedName>
</protein>
<dbReference type="InterPro" id="IPR056632">
    <property type="entry name" value="DUF7730"/>
</dbReference>
<organism evidence="2 3">
    <name type="scientific">Mycena rosella</name>
    <name type="common">Pink bonnet</name>
    <name type="synonym">Agaricus rosellus</name>
    <dbReference type="NCBI Taxonomy" id="1033263"/>
    <lineage>
        <taxon>Eukaryota</taxon>
        <taxon>Fungi</taxon>
        <taxon>Dikarya</taxon>
        <taxon>Basidiomycota</taxon>
        <taxon>Agaricomycotina</taxon>
        <taxon>Agaricomycetes</taxon>
        <taxon>Agaricomycetidae</taxon>
        <taxon>Agaricales</taxon>
        <taxon>Marasmiineae</taxon>
        <taxon>Mycenaceae</taxon>
        <taxon>Mycena</taxon>
    </lineage>
</organism>
<evidence type="ECO:0000313" key="3">
    <source>
        <dbReference type="Proteomes" id="UP001221757"/>
    </source>
</evidence>
<gene>
    <name evidence="2" type="ORF">B0H17DRAFT_1195590</name>
</gene>
<keyword evidence="3" id="KW-1185">Reference proteome</keyword>
<proteinExistence type="predicted"/>
<comment type="caution">
    <text evidence="2">The sequence shown here is derived from an EMBL/GenBank/DDBJ whole genome shotgun (WGS) entry which is preliminary data.</text>
</comment>
<name>A0AAD7DWQ9_MYCRO</name>
<dbReference type="AlphaFoldDB" id="A0AAD7DWQ9"/>
<dbReference type="Pfam" id="PF24864">
    <property type="entry name" value="DUF7730"/>
    <property type="match status" value="1"/>
</dbReference>
<accession>A0AAD7DWQ9</accession>
<dbReference type="PANTHER" id="PTHR38790">
    <property type="entry name" value="2EXR DOMAIN-CONTAINING PROTEIN-RELATED"/>
    <property type="match status" value="1"/>
</dbReference>
<evidence type="ECO:0000259" key="1">
    <source>
        <dbReference type="Pfam" id="PF24864"/>
    </source>
</evidence>
<dbReference type="EMBL" id="JARKIE010000019">
    <property type="protein sequence ID" value="KAJ7700740.1"/>
    <property type="molecule type" value="Genomic_DNA"/>
</dbReference>
<evidence type="ECO:0000313" key="2">
    <source>
        <dbReference type="EMBL" id="KAJ7700740.1"/>
    </source>
</evidence>
<dbReference type="Proteomes" id="UP001221757">
    <property type="component" value="Unassembled WGS sequence"/>
</dbReference>
<sequence length="287" mass="33144">MRLAPGKKRGPPIPPLYPLPLPANHIDISHRPQVSQPTSCYLLRLPVELRHYIYEFALGGRIIALRVAASASHRHCVVRSRCYEPVDDADGSPNRLTSPTDRIPTALLVSCRQVYLEAPPILHKRNTYDFWVHEIEVVVAAALGQYYLEDIRSVYLRHNYATLPVPPWPTVFPLLQQMRLHRLTFEFDFQRLEFTELAPHKPVLDSAWGRLALGIRNLRRLELFFKNGDPPEYPVYRTNVARRFRQLMIGAEADERYEAFLGTGKERTDNGRMRSRASTLIELQLRS</sequence>
<reference evidence="2" key="1">
    <citation type="submission" date="2023-03" db="EMBL/GenBank/DDBJ databases">
        <title>Massive genome expansion in bonnet fungi (Mycena s.s.) driven by repeated elements and novel gene families across ecological guilds.</title>
        <authorList>
            <consortium name="Lawrence Berkeley National Laboratory"/>
            <person name="Harder C.B."/>
            <person name="Miyauchi S."/>
            <person name="Viragh M."/>
            <person name="Kuo A."/>
            <person name="Thoen E."/>
            <person name="Andreopoulos B."/>
            <person name="Lu D."/>
            <person name="Skrede I."/>
            <person name="Drula E."/>
            <person name="Henrissat B."/>
            <person name="Morin E."/>
            <person name="Kohler A."/>
            <person name="Barry K."/>
            <person name="LaButti K."/>
            <person name="Morin E."/>
            <person name="Salamov A."/>
            <person name="Lipzen A."/>
            <person name="Mereny Z."/>
            <person name="Hegedus B."/>
            <person name="Baldrian P."/>
            <person name="Stursova M."/>
            <person name="Weitz H."/>
            <person name="Taylor A."/>
            <person name="Grigoriev I.V."/>
            <person name="Nagy L.G."/>
            <person name="Martin F."/>
            <person name="Kauserud H."/>
        </authorList>
    </citation>
    <scope>NUCLEOTIDE SEQUENCE</scope>
    <source>
        <strain evidence="2">CBHHK067</strain>
    </source>
</reference>
<feature type="domain" description="DUF7730" evidence="1">
    <location>
        <begin position="35"/>
        <end position="165"/>
    </location>
</feature>